<sequence>MSVSHYLSPSLQQSSESVREASSHNTKAPISSGTGSVSTASLSTDQFQSVADNSEVGIPTTKATGVAFPTTQSGNSGTVSTLTFKTSAVEISQNSEFTSAPTVSFTAGGSLKKASIFAAMLSIITSFLL</sequence>
<dbReference type="EMBL" id="LYUB02000005">
    <property type="protein sequence ID" value="OVF09532.1"/>
    <property type="molecule type" value="Genomic_DNA"/>
</dbReference>
<reference evidence="2 3" key="1">
    <citation type="submission" date="2017-04" db="EMBL/GenBank/DDBJ databases">
        <title>Draft genome of the yeast Clavispora lusitaniae type strain CBS 6936.</title>
        <authorList>
            <person name="Durrens P."/>
            <person name="Klopp C."/>
            <person name="Biteau N."/>
            <person name="Fitton-Ouhabi V."/>
            <person name="Dementhon K."/>
            <person name="Accoceberry I."/>
            <person name="Sherman D.J."/>
            <person name="Noel T."/>
        </authorList>
    </citation>
    <scope>NUCLEOTIDE SEQUENCE [LARGE SCALE GENOMIC DNA]</scope>
    <source>
        <strain evidence="2 3">CBS 6936</strain>
    </source>
</reference>
<feature type="compositionally biased region" description="Polar residues" evidence="1">
    <location>
        <begin position="1"/>
        <end position="16"/>
    </location>
</feature>
<proteinExistence type="predicted"/>
<dbReference type="KEGG" id="clus:A9F13_05g03608"/>
<dbReference type="AlphaFoldDB" id="A0AA91Q1U7"/>
<feature type="compositionally biased region" description="Polar residues" evidence="1">
    <location>
        <begin position="23"/>
        <end position="40"/>
    </location>
</feature>
<protein>
    <submittedName>
        <fullName evidence="2">Uncharacterized protein</fullName>
    </submittedName>
</protein>
<organism evidence="2 3">
    <name type="scientific">Clavispora lusitaniae</name>
    <name type="common">Candida lusitaniae</name>
    <dbReference type="NCBI Taxonomy" id="36911"/>
    <lineage>
        <taxon>Eukaryota</taxon>
        <taxon>Fungi</taxon>
        <taxon>Dikarya</taxon>
        <taxon>Ascomycota</taxon>
        <taxon>Saccharomycotina</taxon>
        <taxon>Pichiomycetes</taxon>
        <taxon>Metschnikowiaceae</taxon>
        <taxon>Clavispora</taxon>
    </lineage>
</organism>
<gene>
    <name evidence="2" type="ORF">A9F13_05g03608</name>
</gene>
<evidence type="ECO:0000313" key="3">
    <source>
        <dbReference type="Proteomes" id="UP000195602"/>
    </source>
</evidence>
<dbReference type="Proteomes" id="UP000195602">
    <property type="component" value="Unassembled WGS sequence"/>
</dbReference>
<feature type="region of interest" description="Disordered" evidence="1">
    <location>
        <begin position="1"/>
        <end position="40"/>
    </location>
</feature>
<comment type="caution">
    <text evidence="2">The sequence shown here is derived from an EMBL/GenBank/DDBJ whole genome shotgun (WGS) entry which is preliminary data.</text>
</comment>
<evidence type="ECO:0000256" key="1">
    <source>
        <dbReference type="SAM" id="MobiDB-lite"/>
    </source>
</evidence>
<evidence type="ECO:0000313" key="2">
    <source>
        <dbReference type="EMBL" id="OVF09532.1"/>
    </source>
</evidence>
<name>A0AA91Q1U7_CLALS</name>
<accession>A0AA91Q1U7</accession>